<dbReference type="AlphaFoldDB" id="A0A1Y2MPV5"/>
<dbReference type="STRING" id="2074.BG845_05163"/>
<comment type="caution">
    <text evidence="2">The sequence shown here is derived from an EMBL/GenBank/DDBJ whole genome shotgun (WGS) entry which is preliminary data.</text>
</comment>
<dbReference type="InterPro" id="IPR009061">
    <property type="entry name" value="DNA-bd_dom_put_sf"/>
</dbReference>
<dbReference type="Proteomes" id="UP000194360">
    <property type="component" value="Unassembled WGS sequence"/>
</dbReference>
<evidence type="ECO:0000259" key="1">
    <source>
        <dbReference type="Pfam" id="PF12728"/>
    </source>
</evidence>
<dbReference type="Pfam" id="PF12728">
    <property type="entry name" value="HTH_17"/>
    <property type="match status" value="1"/>
</dbReference>
<organism evidence="2 3">
    <name type="scientific">Pseudonocardia autotrophica</name>
    <name type="common">Amycolata autotrophica</name>
    <name type="synonym">Nocardia autotrophica</name>
    <dbReference type="NCBI Taxonomy" id="2074"/>
    <lineage>
        <taxon>Bacteria</taxon>
        <taxon>Bacillati</taxon>
        <taxon>Actinomycetota</taxon>
        <taxon>Actinomycetes</taxon>
        <taxon>Pseudonocardiales</taxon>
        <taxon>Pseudonocardiaceae</taxon>
        <taxon>Pseudonocardia</taxon>
    </lineage>
</organism>
<dbReference type="InterPro" id="IPR041657">
    <property type="entry name" value="HTH_17"/>
</dbReference>
<name>A0A1Y2MPV5_PSEAH</name>
<dbReference type="OrthoDB" id="5524782at2"/>
<proteinExistence type="predicted"/>
<accession>A0A1Y2MPV5</accession>
<evidence type="ECO:0000313" key="2">
    <source>
        <dbReference type="EMBL" id="OSY36727.1"/>
    </source>
</evidence>
<reference evidence="2 3" key="1">
    <citation type="submission" date="2016-09" db="EMBL/GenBank/DDBJ databases">
        <title>Pseudonocardia autotrophica DSM535, a candidate organism with high potential of specific P450 cytochromes.</title>
        <authorList>
            <person name="Grumaz C."/>
            <person name="Vainshtein Y."/>
            <person name="Kirstahler P."/>
            <person name="Sohn K."/>
        </authorList>
    </citation>
    <scope>NUCLEOTIDE SEQUENCE [LARGE SCALE GENOMIC DNA]</scope>
    <source>
        <strain evidence="2 3">DSM 535</strain>
    </source>
</reference>
<dbReference type="SUPFAM" id="SSF46955">
    <property type="entry name" value="Putative DNA-binding domain"/>
    <property type="match status" value="1"/>
</dbReference>
<dbReference type="RefSeq" id="WP_085915313.1">
    <property type="nucleotide sequence ID" value="NZ_AP018920.1"/>
</dbReference>
<gene>
    <name evidence="2" type="ORF">BG845_05163</name>
</gene>
<feature type="domain" description="Helix-turn-helix" evidence="1">
    <location>
        <begin position="12"/>
        <end position="58"/>
    </location>
</feature>
<evidence type="ECO:0000313" key="3">
    <source>
        <dbReference type="Proteomes" id="UP000194360"/>
    </source>
</evidence>
<dbReference type="EMBL" id="MIGB01000036">
    <property type="protein sequence ID" value="OSY36727.1"/>
    <property type="molecule type" value="Genomic_DNA"/>
</dbReference>
<sequence length="63" mass="7448">MEGQPHQLWGVHEVATYLGVPVATLYQWRHRAYGPRGRRVGRYIRYDPDDVRSWFSDQSETVT</sequence>
<keyword evidence="3" id="KW-1185">Reference proteome</keyword>
<protein>
    <submittedName>
        <fullName evidence="2">Helix-turn-helix domain protein</fullName>
    </submittedName>
</protein>